<dbReference type="InterPro" id="IPR050103">
    <property type="entry name" value="Class-III_PLP-dep_AT"/>
</dbReference>
<evidence type="ECO:0000313" key="10">
    <source>
        <dbReference type="Proteomes" id="UP001596306"/>
    </source>
</evidence>
<evidence type="ECO:0000313" key="9">
    <source>
        <dbReference type="EMBL" id="MFC6356473.1"/>
    </source>
</evidence>
<name>A0ABW1VEE9_9MICO</name>
<dbReference type="PIRSF" id="PIRSF000521">
    <property type="entry name" value="Transaminase_4ab_Lys_Orn"/>
    <property type="match status" value="1"/>
</dbReference>
<dbReference type="InterPro" id="IPR015421">
    <property type="entry name" value="PyrdxlP-dep_Trfase_major"/>
</dbReference>
<dbReference type="Pfam" id="PF00202">
    <property type="entry name" value="Aminotran_3"/>
    <property type="match status" value="1"/>
</dbReference>
<dbReference type="Gene3D" id="3.40.640.10">
    <property type="entry name" value="Type I PLP-dependent aspartate aminotransferase-like (Major domain)"/>
    <property type="match status" value="1"/>
</dbReference>
<dbReference type="InterPro" id="IPR010164">
    <property type="entry name" value="Orn_aminotrans"/>
</dbReference>
<comment type="similarity">
    <text evidence="8">Belongs to the class-III pyridoxal-phosphate-dependent aminotransferase family.</text>
</comment>
<dbReference type="PANTHER" id="PTHR11986:SF18">
    <property type="entry name" value="ORNITHINE AMINOTRANSFERASE, MITOCHONDRIAL"/>
    <property type="match status" value="1"/>
</dbReference>
<sequence length="427" mass="44680">MSAGHEKTAATPAQARAIALEEEHAAHNYHPLPVVVASGDGAWVTDIDGRRYLDCLAAYSAVNFGHSNPVLLDAARAQLDRITLTSRAFHNDRLGPFVTELAALAGKDMVLPMNTGAEAVESGIKVARAWGYRVKGVAAERANIIVMAGNFHGRTTTIISFSDDQDARADFGPYTPGFRMVPYGDAAALEAAIDGDTVAVLVEPIQGEAGILVPPPGYLPAVREITARHDVLLIADEIQSGLGRTGTTFACDLVGVVPDLYLLGKALGGGIVPVSAVVGDRDVLGVIQPGQHGSTFGGNPLAAAVGLAVVRMLATGEYQGRARRLGEAMHAGLGQLVGHGVVGVRGAGLWAGIDIDPSLATGREVCELLVRRGLLAKDTHGSTIRLAPPLVVSERDLDWAVEQVRDVLGELGELGGRARHRGPSLRT</sequence>
<evidence type="ECO:0000256" key="5">
    <source>
        <dbReference type="ARBA" id="ARBA00022679"/>
    </source>
</evidence>
<organism evidence="9 10">
    <name type="scientific">Luethyella okanaganae</name>
    <dbReference type="NCBI Taxonomy" id="69372"/>
    <lineage>
        <taxon>Bacteria</taxon>
        <taxon>Bacillati</taxon>
        <taxon>Actinomycetota</taxon>
        <taxon>Actinomycetes</taxon>
        <taxon>Micrococcales</taxon>
        <taxon>Microbacteriaceae</taxon>
        <taxon>Luethyella</taxon>
    </lineage>
</organism>
<evidence type="ECO:0000256" key="1">
    <source>
        <dbReference type="ARBA" id="ARBA00001933"/>
    </source>
</evidence>
<evidence type="ECO:0000256" key="4">
    <source>
        <dbReference type="ARBA" id="ARBA00022576"/>
    </source>
</evidence>
<dbReference type="RefSeq" id="WP_386730935.1">
    <property type="nucleotide sequence ID" value="NZ_JBHSTP010000002.1"/>
</dbReference>
<evidence type="ECO:0000256" key="6">
    <source>
        <dbReference type="ARBA" id="ARBA00022898"/>
    </source>
</evidence>
<dbReference type="PROSITE" id="PS00600">
    <property type="entry name" value="AA_TRANSFER_CLASS_3"/>
    <property type="match status" value="1"/>
</dbReference>
<gene>
    <name evidence="9" type="primary">rocD</name>
    <name evidence="9" type="ORF">ACFQB0_10170</name>
</gene>
<evidence type="ECO:0000256" key="7">
    <source>
        <dbReference type="ARBA" id="ARBA00030587"/>
    </source>
</evidence>
<dbReference type="InterPro" id="IPR015422">
    <property type="entry name" value="PyrdxlP-dep_Trfase_small"/>
</dbReference>
<accession>A0ABW1VEE9</accession>
<comment type="pathway">
    <text evidence="2">Amino-acid biosynthesis; L-proline biosynthesis; L-glutamate 5-semialdehyde from L-ornithine: step 1/1.</text>
</comment>
<dbReference type="InterPro" id="IPR049704">
    <property type="entry name" value="Aminotrans_3_PPA_site"/>
</dbReference>
<keyword evidence="5 9" id="KW-0808">Transferase</keyword>
<dbReference type="EMBL" id="JBHSTP010000002">
    <property type="protein sequence ID" value="MFC6356473.1"/>
    <property type="molecule type" value="Genomic_DNA"/>
</dbReference>
<dbReference type="NCBIfam" id="TIGR01885">
    <property type="entry name" value="Orn_aminotrans"/>
    <property type="match status" value="1"/>
</dbReference>
<dbReference type="InterPro" id="IPR015424">
    <property type="entry name" value="PyrdxlP-dep_Trfase"/>
</dbReference>
<dbReference type="InterPro" id="IPR005814">
    <property type="entry name" value="Aminotrans_3"/>
</dbReference>
<reference evidence="10" key="1">
    <citation type="journal article" date="2019" name="Int. J. Syst. Evol. Microbiol.">
        <title>The Global Catalogue of Microorganisms (GCM) 10K type strain sequencing project: providing services to taxonomists for standard genome sequencing and annotation.</title>
        <authorList>
            <consortium name="The Broad Institute Genomics Platform"/>
            <consortium name="The Broad Institute Genome Sequencing Center for Infectious Disease"/>
            <person name="Wu L."/>
            <person name="Ma J."/>
        </authorList>
    </citation>
    <scope>NUCLEOTIDE SEQUENCE [LARGE SCALE GENOMIC DNA]</scope>
    <source>
        <strain evidence="10">CCUG 43304</strain>
    </source>
</reference>
<evidence type="ECO:0000256" key="3">
    <source>
        <dbReference type="ARBA" id="ARBA00012924"/>
    </source>
</evidence>
<dbReference type="Gene3D" id="3.90.1150.10">
    <property type="entry name" value="Aspartate Aminotransferase, domain 1"/>
    <property type="match status" value="1"/>
</dbReference>
<keyword evidence="10" id="KW-1185">Reference proteome</keyword>
<comment type="caution">
    <text evidence="9">The sequence shown here is derived from an EMBL/GenBank/DDBJ whole genome shotgun (WGS) entry which is preliminary data.</text>
</comment>
<proteinExistence type="inferred from homology"/>
<dbReference type="CDD" id="cd00610">
    <property type="entry name" value="OAT_like"/>
    <property type="match status" value="1"/>
</dbReference>
<dbReference type="SUPFAM" id="SSF53383">
    <property type="entry name" value="PLP-dependent transferases"/>
    <property type="match status" value="1"/>
</dbReference>
<keyword evidence="4 9" id="KW-0032">Aminotransferase</keyword>
<evidence type="ECO:0000256" key="2">
    <source>
        <dbReference type="ARBA" id="ARBA00004998"/>
    </source>
</evidence>
<protein>
    <recommendedName>
        <fullName evidence="3">ornithine aminotransferase</fullName>
        <ecNumber evidence="3">2.6.1.13</ecNumber>
    </recommendedName>
    <alternativeName>
        <fullName evidence="7">Ornithine--oxo-acid aminotransferase</fullName>
    </alternativeName>
</protein>
<comment type="cofactor">
    <cofactor evidence="1">
        <name>pyridoxal 5'-phosphate</name>
        <dbReference type="ChEBI" id="CHEBI:597326"/>
    </cofactor>
</comment>
<keyword evidence="6 8" id="KW-0663">Pyridoxal phosphate</keyword>
<dbReference type="EC" id="2.6.1.13" evidence="3"/>
<dbReference type="PANTHER" id="PTHR11986">
    <property type="entry name" value="AMINOTRANSFERASE CLASS III"/>
    <property type="match status" value="1"/>
</dbReference>
<evidence type="ECO:0000256" key="8">
    <source>
        <dbReference type="RuleBase" id="RU003560"/>
    </source>
</evidence>
<dbReference type="GO" id="GO:0004587">
    <property type="term" value="F:ornithine aminotransferase activity"/>
    <property type="evidence" value="ECO:0007669"/>
    <property type="project" value="UniProtKB-EC"/>
</dbReference>
<dbReference type="Proteomes" id="UP001596306">
    <property type="component" value="Unassembled WGS sequence"/>
</dbReference>